<gene>
    <name evidence="1" type="ORF">H1D24_22415</name>
</gene>
<dbReference type="RefSeq" id="WP_181659443.1">
    <property type="nucleotide sequence ID" value="NZ_JACEHE010000014.1"/>
</dbReference>
<proteinExistence type="predicted"/>
<protein>
    <submittedName>
        <fullName evidence="1">Uncharacterized protein</fullName>
    </submittedName>
</protein>
<dbReference type="EMBL" id="JACEHE010000014">
    <property type="protein sequence ID" value="MBA2948495.1"/>
    <property type="molecule type" value="Genomic_DNA"/>
</dbReference>
<dbReference type="Proteomes" id="UP000545761">
    <property type="component" value="Unassembled WGS sequence"/>
</dbReference>
<dbReference type="AlphaFoldDB" id="A0A7W0DPI7"/>
<evidence type="ECO:0000313" key="1">
    <source>
        <dbReference type="EMBL" id="MBA2948495.1"/>
    </source>
</evidence>
<comment type="caution">
    <text evidence="1">The sequence shown here is derived from an EMBL/GenBank/DDBJ whole genome shotgun (WGS) entry which is preliminary data.</text>
</comment>
<accession>A0A7W0DPI7</accession>
<reference evidence="1 2" key="1">
    <citation type="submission" date="2020-07" db="EMBL/GenBank/DDBJ databases">
        <title>Streptomyces isolated from Indian soil.</title>
        <authorList>
            <person name="Mandal S."/>
            <person name="Maiti P.K."/>
        </authorList>
    </citation>
    <scope>NUCLEOTIDE SEQUENCE [LARGE SCALE GENOMIC DNA]</scope>
    <source>
        <strain evidence="1 2">PSKA28</strain>
    </source>
</reference>
<name>A0A7W0DPI7_9ACTN</name>
<organism evidence="1 2">
    <name type="scientific">Streptomyces himalayensis subsp. himalayensis</name>
    <dbReference type="NCBI Taxonomy" id="2756131"/>
    <lineage>
        <taxon>Bacteria</taxon>
        <taxon>Bacillati</taxon>
        <taxon>Actinomycetota</taxon>
        <taxon>Actinomycetes</taxon>
        <taxon>Kitasatosporales</taxon>
        <taxon>Streptomycetaceae</taxon>
        <taxon>Streptomyces</taxon>
        <taxon>Streptomyces himalayensis</taxon>
    </lineage>
</organism>
<evidence type="ECO:0000313" key="2">
    <source>
        <dbReference type="Proteomes" id="UP000545761"/>
    </source>
</evidence>
<sequence length="68" mass="7065">MAAVVEGRTSCALAEGRVNGFRGPARSRAATHPVEVVVLTGRPEGLEVAMTRRGVLEAVHAPIEADDG</sequence>